<keyword evidence="6" id="KW-1185">Reference proteome</keyword>
<gene>
    <name evidence="5" type="ORF">E0H26_10875</name>
</gene>
<evidence type="ECO:0000256" key="2">
    <source>
        <dbReference type="SAM" id="MobiDB-lite"/>
    </source>
</evidence>
<feature type="domain" description="Teneurin-like YD-shell" evidence="4">
    <location>
        <begin position="1639"/>
        <end position="1837"/>
    </location>
</feature>
<keyword evidence="1" id="KW-0677">Repeat</keyword>
<protein>
    <recommendedName>
        <fullName evidence="4">Teneurin-like YD-shell domain-containing protein</fullName>
    </recommendedName>
</protein>
<dbReference type="NCBIfam" id="TIGR01643">
    <property type="entry name" value="YD_repeat_2x"/>
    <property type="match status" value="2"/>
</dbReference>
<evidence type="ECO:0000313" key="6">
    <source>
        <dbReference type="Proteomes" id="UP000292274"/>
    </source>
</evidence>
<name>A0A4R0GL85_9ACTN</name>
<reference evidence="5 6" key="1">
    <citation type="submission" date="2019-02" db="EMBL/GenBank/DDBJ databases">
        <title>Jishengella sp. nov., isolated from a root of Zingiber montanum.</title>
        <authorList>
            <person name="Kuncharoen N."/>
            <person name="Kudo T."/>
            <person name="Masahiro Y."/>
            <person name="Ohkuma M."/>
            <person name="Tanasupawat S."/>
        </authorList>
    </citation>
    <scope>NUCLEOTIDE SEQUENCE [LARGE SCALE GENOMIC DNA]</scope>
    <source>
        <strain evidence="5 6">PLAI 1-1</strain>
    </source>
</reference>
<sequence length="2105" mass="228167">MRVQVDGPLRRTTVRPKERRWQRWLAVPLTLVLAVTLFEQPAAAQAAPKWDPPKPKDVAGLRVTDARPGAARAASFPESRAVRTPAAVVWPVGVATARPTVAGGHRAGGLPVSVSAVEPVGFGARGVAGPESVSVRVFDRAATARAGVRGVLLSLDRADGRTAAGRVSVGVDYSGFAHAFGGDWASRLRLVRRPACAATTPELAECQSSTPVPTVNHLQTSTLSAEVDLTGGSMTLLAVQADSGGDNGDYKATDLSPAGTWEVSTQTGDFSWSYDMRVPPGLGGPEPTLSLAYSSGSVDGLTSMSNNQGGWVGDGWASWPGFIERRYASCADDNPSRKAGDLCWFSDNATLSLNGRAGELIRDGAVWRLKNDDGTKIERLTDSGRGNGDDDNEYWKLTTTDGVEYYFGYHRLPGWSSGNPVTNSTWTAPVYGNNSGEPCYHSTFANARCDQAWRWNLDYVVDPNDNSMAYFYQKETGAYGRNLTPSQRTTYDRGGYLERVEYGMREGSEYSAAAPLRVVFETKERCLSDCWTGTAWTSDPKPNSWPDTPWDQYCKASPCTELVSPTFWSARRLTKVTAQLRNGTSTYRDVESWALRHDFINAGTGESTPMWLRGVTRTGHVTTAGGVAVSDPEITFNPGAEPLANRVDGPSDQRTELNRWRIKQIRTESGGDILITYSGHDCTRSSLPTPHSNTKRCMPAYFSWPGSGEPTLDWFHKYVVTRIDEDDLVTDQPTETTFYDYLDEPAWAYTSNELLPDKHRTWSDWRGYGQVRLRHGNPTNGAQTAVEYRYLRGMHGDKQPSGTRNVQVAGTWGGSITDHEALQGFLRQEITYNGVGGAEISSTVHEPVRVGPTATRARNEVTTNAWWVDTASTRSRTALAAGGFLYHKTATAYNPDGFPVRIDDFGDENATGDETCTRTSYARNESTWMLDRVSQNEVLSGTCAAAATPATPATVLKRDRLFYDSYTDDSSFGAAPTRGNVVRTEELDRFNGSTPVYVRTETKGYDANGRVTSTTDARGYTTTTGFTTSNGGLVTQSVVTNPLNHKTTSTLEPAWALPTRVSDANEVVTDQTYDGLGRLTNVWLPGRNKATQTPSMKFSYLLRSSGGPAAVTTESLLVTGSAYRKSVDLFDGFLRARQTQTQATGGGRLLTDTFHNARGEVEWTSAPYYDTTNAAPSTTLGTPQGQIPSITQNEYDGAGRQTAEVFKALGAEKWRTTTRYGGDRIHNTPPLGGIATTTIMDGKGQTTRLLQYKNRADVGSTDPAKYDETRYTYTLQGQQETVRDPAGNTWSYGYDLRGRATRSVHPDKGTSTSTYDAAGNMLTTTVPLGTGTVTVAHTYDELGRKTSVRDGSATGAKRSEWVYDSLPNGKGQLTSVTRYSGGQAWVNRTDAFDAFGRPTSTSVVVPSSESQLCAAAAPDPCVYTTTMSYRVNGKVHQVGMPAAADLPAERLTYGYNDVDDDASLLSAAQIYVGAATRNKLGQLVGREFGAFGSRVAVTSEFDEPTGRLKGTNVVPELKPEAARWSYDYDHVGNVNWIKEAPQGQAADTQCYSYDYLQRMTRAWTPSSGDCVAGPTVAGLGGPAPYWHSWAFDVTGNRTSETRHAATNTVFTYTHPPAGSARPHSVTNVTATGGASWSRSYGYDNAGNTITRPSAAGATQSLVWNPEGRVDSLTEGGSTTSFRYDADGNRLTRTDATGKTLYLPGGLEVRYTNSSTTKTATRYYSHAGTTVAVRTGSSLHWIVGDHHGTAEVSINATTLAVSKRRSLPYGDTRGTGTGTWPTAMDKGFVGGTKDPTGLTHIGAREYDPFTGRFISPDPVVDLSNPQQMHGYAYANNSPATFSDPTGLYFEEGSHGNGQRGYVTKTPSGKNKVKVTGKPVAKGAKSSTPTLYQRAKNRYFNPGSKPTGSMRISLGGYGLADRLYPGHGLILLRLFIPEADAGFGFRGDGRTWSQDPDAGFRVAIAWDTDSGQLVYESTKSCYLSGECAAQKYSDASVKFSANGSEFTLKYGGRDALAPWAPAVNGTVKINFKDEGVHVKLNRDYYPKLEIIQYRASGDARFLATDDTNGPWVMAAAFPNGRGEWMNGQRVQTIMGNPIETGIPIPRR</sequence>
<dbReference type="OrthoDB" id="291011at2"/>
<keyword evidence="3" id="KW-0732">Signal</keyword>
<dbReference type="InterPro" id="IPR022385">
    <property type="entry name" value="Rhs_assc_core"/>
</dbReference>
<dbReference type="PANTHER" id="PTHR32305">
    <property type="match status" value="1"/>
</dbReference>
<dbReference type="InterPro" id="IPR050708">
    <property type="entry name" value="T6SS_VgrG/RHS"/>
</dbReference>
<evidence type="ECO:0000259" key="4">
    <source>
        <dbReference type="Pfam" id="PF25023"/>
    </source>
</evidence>
<feature type="signal peptide" evidence="3">
    <location>
        <begin position="1"/>
        <end position="46"/>
    </location>
</feature>
<dbReference type="Proteomes" id="UP000292274">
    <property type="component" value="Unassembled WGS sequence"/>
</dbReference>
<feature type="chain" id="PRO_5020208233" description="Teneurin-like YD-shell domain-containing protein" evidence="3">
    <location>
        <begin position="47"/>
        <end position="2105"/>
    </location>
</feature>
<proteinExistence type="predicted"/>
<organism evidence="5 6">
    <name type="scientific">Micromonospora zingiberis</name>
    <dbReference type="NCBI Taxonomy" id="2053011"/>
    <lineage>
        <taxon>Bacteria</taxon>
        <taxon>Bacillati</taxon>
        <taxon>Actinomycetota</taxon>
        <taxon>Actinomycetes</taxon>
        <taxon>Micromonosporales</taxon>
        <taxon>Micromonosporaceae</taxon>
        <taxon>Micromonospora</taxon>
    </lineage>
</organism>
<dbReference type="InterPro" id="IPR006530">
    <property type="entry name" value="YD"/>
</dbReference>
<dbReference type="Gene3D" id="2.180.10.10">
    <property type="entry name" value="RHS repeat-associated core"/>
    <property type="match status" value="1"/>
</dbReference>
<dbReference type="InterPro" id="IPR056823">
    <property type="entry name" value="TEN-like_YD-shell"/>
</dbReference>
<dbReference type="PANTHER" id="PTHR32305:SF17">
    <property type="entry name" value="TRNA NUCLEASE WAPA"/>
    <property type="match status" value="1"/>
</dbReference>
<evidence type="ECO:0000313" key="5">
    <source>
        <dbReference type="EMBL" id="TCB98076.1"/>
    </source>
</evidence>
<accession>A0A4R0GL85</accession>
<dbReference type="Pfam" id="PF25023">
    <property type="entry name" value="TEN_YD-shell"/>
    <property type="match status" value="1"/>
</dbReference>
<evidence type="ECO:0000256" key="1">
    <source>
        <dbReference type="ARBA" id="ARBA00022737"/>
    </source>
</evidence>
<feature type="region of interest" description="Disordered" evidence="2">
    <location>
        <begin position="1853"/>
        <end position="1873"/>
    </location>
</feature>
<dbReference type="EMBL" id="SJJR01000005">
    <property type="protein sequence ID" value="TCB98076.1"/>
    <property type="molecule type" value="Genomic_DNA"/>
</dbReference>
<evidence type="ECO:0000256" key="3">
    <source>
        <dbReference type="SAM" id="SignalP"/>
    </source>
</evidence>
<dbReference type="NCBIfam" id="TIGR03696">
    <property type="entry name" value="Rhs_assc_core"/>
    <property type="match status" value="1"/>
</dbReference>
<comment type="caution">
    <text evidence="5">The sequence shown here is derived from an EMBL/GenBank/DDBJ whole genome shotgun (WGS) entry which is preliminary data.</text>
</comment>
<dbReference type="RefSeq" id="WP_131303452.1">
    <property type="nucleotide sequence ID" value="NZ_SJJR01000005.1"/>
</dbReference>